<dbReference type="PANTHER" id="PTHR42101:SF1">
    <property type="entry name" value="LOW TEMPERATURE REQUIREMENT A"/>
    <property type="match status" value="1"/>
</dbReference>
<organism evidence="3 4">
    <name type="scientific">Phycomyces blakesleeanus (strain ATCC 8743b / DSM 1359 / FGSC 10004 / NBRC 33097 / NRRL 1555)</name>
    <dbReference type="NCBI Taxonomy" id="763407"/>
    <lineage>
        <taxon>Eukaryota</taxon>
        <taxon>Fungi</taxon>
        <taxon>Fungi incertae sedis</taxon>
        <taxon>Mucoromycota</taxon>
        <taxon>Mucoromycotina</taxon>
        <taxon>Mucoromycetes</taxon>
        <taxon>Mucorales</taxon>
        <taxon>Phycomycetaceae</taxon>
        <taxon>Phycomyces</taxon>
    </lineage>
</organism>
<feature type="transmembrane region" description="Helical" evidence="2">
    <location>
        <begin position="493"/>
        <end position="515"/>
    </location>
</feature>
<dbReference type="VEuPathDB" id="FungiDB:PHYBLDRAFT_187113"/>
<feature type="compositionally biased region" description="Polar residues" evidence="1">
    <location>
        <begin position="65"/>
        <end position="93"/>
    </location>
</feature>
<feature type="compositionally biased region" description="Acidic residues" evidence="1">
    <location>
        <begin position="32"/>
        <end position="41"/>
    </location>
</feature>
<feature type="compositionally biased region" description="Basic and acidic residues" evidence="1">
    <location>
        <begin position="328"/>
        <end position="346"/>
    </location>
</feature>
<reference evidence="4" key="1">
    <citation type="submission" date="2015-06" db="EMBL/GenBank/DDBJ databases">
        <title>Expansion of signal transduction pathways in fungi by whole-genome duplication.</title>
        <authorList>
            <consortium name="DOE Joint Genome Institute"/>
            <person name="Corrochano L.M."/>
            <person name="Kuo A."/>
            <person name="Marcet-Houben M."/>
            <person name="Polaino S."/>
            <person name="Salamov A."/>
            <person name="Villalobos J.M."/>
            <person name="Alvarez M.I."/>
            <person name="Avalos J."/>
            <person name="Benito E.P."/>
            <person name="Benoit I."/>
            <person name="Burger G."/>
            <person name="Camino L.P."/>
            <person name="Canovas D."/>
            <person name="Cerda-Olmedo E."/>
            <person name="Cheng J.-F."/>
            <person name="Dominguez A."/>
            <person name="Elias M."/>
            <person name="Eslava A.P."/>
            <person name="Glaser F."/>
            <person name="Grimwood J."/>
            <person name="Gutierrez G."/>
            <person name="Heitman J."/>
            <person name="Henrissat B."/>
            <person name="Iturriaga E.A."/>
            <person name="Lang B.F."/>
            <person name="Lavin J.L."/>
            <person name="Lee S."/>
            <person name="Li W."/>
            <person name="Lindquist E."/>
            <person name="Lopez-Garcia S."/>
            <person name="Luque E.M."/>
            <person name="Marcos A.T."/>
            <person name="Martin J."/>
            <person name="McCluskey K."/>
            <person name="Medina H.R."/>
            <person name="Miralles-Duran A."/>
            <person name="Miyazaki A."/>
            <person name="Munoz-Torres E."/>
            <person name="Oguiza J.A."/>
            <person name="Ohm R."/>
            <person name="Olmedo M."/>
            <person name="Orejas M."/>
            <person name="Ortiz-Castellanos L."/>
            <person name="Pisabarro A.G."/>
            <person name="Rodriguez-Romero J."/>
            <person name="Ruiz-Herrera J."/>
            <person name="Ruiz-Vazquez R."/>
            <person name="Sanz C."/>
            <person name="Schackwitz W."/>
            <person name="Schmutz J."/>
            <person name="Shahriari M."/>
            <person name="Shelest E."/>
            <person name="Silva-Franco F."/>
            <person name="Soanes D."/>
            <person name="Syed K."/>
            <person name="Tagua V.G."/>
            <person name="Talbot N.J."/>
            <person name="Thon M."/>
            <person name="De vries R.P."/>
            <person name="Wiebenga A."/>
            <person name="Yadav J.S."/>
            <person name="Braun E.L."/>
            <person name="Baker S."/>
            <person name="Garre V."/>
            <person name="Horwitz B."/>
            <person name="Torres-Martinez S."/>
            <person name="Idnurm A."/>
            <person name="Herrera-Estrella A."/>
            <person name="Gabaldon T."/>
            <person name="Grigoriev I.V."/>
        </authorList>
    </citation>
    <scope>NUCLEOTIDE SEQUENCE [LARGE SCALE GENOMIC DNA]</scope>
    <source>
        <strain evidence="4">NRRL 1555(-)</strain>
    </source>
</reference>
<feature type="transmembrane region" description="Helical" evidence="2">
    <location>
        <begin position="745"/>
        <end position="766"/>
    </location>
</feature>
<evidence type="ECO:0000256" key="2">
    <source>
        <dbReference type="SAM" id="Phobius"/>
    </source>
</evidence>
<feature type="region of interest" description="Disordered" evidence="1">
    <location>
        <begin position="1"/>
        <end position="103"/>
    </location>
</feature>
<sequence length="824" mass="92062">MAQSTGNYGGPGFGAVGKRQKKHLSPSSNIEYNDEFNENDPEANFITSEGGSIEIGSHITHRSLSRSSQKPPSTRSSNKAGSGSNHTRTNSQQHGHHILHGHHGHHNIFDQVTAPTHDPAGRPLRRHGTETFGDVLLHPLKELELHRKRVEEFDAEKKEFQTTHPELLDPKADTKPEIKPVIRIIVHFIHLVGDQDLLMSSHLIEQLREPLSLTDIEITRLRKIDDTDGLIEFFHKTKRDYSLKIHKTVNIRTELREAAAEFKKNKRSSSDSDDSIPRRREIVGTDTQETREQVDPAIVLVSPPATESPKQEQSEKLQVPENNGVTTKHVEEPEKLSEKPRTETHPLSHLSGTVIRLNENVYLEIKSYKPKDEEEGRESGAGRRPIFVLPDADLSDDTEEETKATWVELFGDVFYVGWLTTFTHANHITGQEQLGIYAAWFVVMWWTWCSSALYSSRYDSGDVMHHIYKVIELCGLVGMAASSNGFWQDSPKGFIIGYMVMKAVLLIEYGVVLIAAIISGSFARKTLAAYVAINAISIIMWGCSLLFPTNQTARYLLWYISIGAEFIVNVALKKNKQTSLAASHLAERFGLFTLIILGENCMGFITMVSDAEAHVPVVVSIMFGLIIIFNFFFMYFDDFNTEILNEIEVSQIWVWLHFPLHLCQVAFGIALIDVITIFRLGWDDGEAGAELMREACHEVEAELHLPAATTATSEAAGHSLITALRVASGAGGETEACEEIPDTRFVFQAFWISAGLILCINALIKLVNTRVDAKWSRIICASRILNAVLFFGLSAATYDNLTGISMLAIMMSCMLLQSAIDLTD</sequence>
<proteinExistence type="predicted"/>
<accession>A0A167MPR1</accession>
<gene>
    <name evidence="3" type="ORF">PHYBLDRAFT_187113</name>
</gene>
<dbReference type="AlphaFoldDB" id="A0A167MPR1"/>
<feature type="compositionally biased region" description="Basic residues" evidence="1">
    <location>
        <begin position="94"/>
        <end position="103"/>
    </location>
</feature>
<feature type="region of interest" description="Disordered" evidence="1">
    <location>
        <begin position="260"/>
        <end position="346"/>
    </location>
</feature>
<keyword evidence="2" id="KW-0472">Membrane</keyword>
<dbReference type="GeneID" id="29000235"/>
<evidence type="ECO:0000313" key="3">
    <source>
        <dbReference type="EMBL" id="OAD73469.1"/>
    </source>
</evidence>
<dbReference type="InParanoid" id="A0A167MPR1"/>
<feature type="transmembrane region" description="Helical" evidence="2">
    <location>
        <begin position="585"/>
        <end position="607"/>
    </location>
</feature>
<evidence type="ECO:0000313" key="4">
    <source>
        <dbReference type="Proteomes" id="UP000077315"/>
    </source>
</evidence>
<feature type="compositionally biased region" description="Basic and acidic residues" evidence="1">
    <location>
        <begin position="275"/>
        <end position="294"/>
    </location>
</feature>
<feature type="transmembrane region" description="Helical" evidence="2">
    <location>
        <begin position="527"/>
        <end position="549"/>
    </location>
</feature>
<evidence type="ECO:0000256" key="1">
    <source>
        <dbReference type="SAM" id="MobiDB-lite"/>
    </source>
</evidence>
<evidence type="ECO:0008006" key="5">
    <source>
        <dbReference type="Google" id="ProtNLM"/>
    </source>
</evidence>
<dbReference type="OrthoDB" id="191995at2759"/>
<dbReference type="RefSeq" id="XP_018291509.1">
    <property type="nucleotide sequence ID" value="XM_018439329.1"/>
</dbReference>
<dbReference type="STRING" id="763407.A0A167MPR1"/>
<feature type="transmembrane region" description="Helical" evidence="2">
    <location>
        <begin position="555"/>
        <end position="573"/>
    </location>
</feature>
<dbReference type="InterPro" id="IPR010640">
    <property type="entry name" value="Low_temperature_requirement_A"/>
</dbReference>
<dbReference type="EMBL" id="KV440981">
    <property type="protein sequence ID" value="OAD73469.1"/>
    <property type="molecule type" value="Genomic_DNA"/>
</dbReference>
<keyword evidence="2" id="KW-1133">Transmembrane helix</keyword>
<dbReference type="PANTHER" id="PTHR42101">
    <property type="entry name" value="CHROMOSOME 16, WHOLE GENOME SHOTGUN SEQUENCE"/>
    <property type="match status" value="1"/>
</dbReference>
<keyword evidence="4" id="KW-1185">Reference proteome</keyword>
<feature type="transmembrane region" description="Helical" evidence="2">
    <location>
        <begin position="654"/>
        <end position="678"/>
    </location>
</feature>
<dbReference type="Proteomes" id="UP000077315">
    <property type="component" value="Unassembled WGS sequence"/>
</dbReference>
<feature type="transmembrane region" description="Helical" evidence="2">
    <location>
        <begin position="613"/>
        <end position="633"/>
    </location>
</feature>
<keyword evidence="2" id="KW-0812">Transmembrane</keyword>
<dbReference type="Pfam" id="PF06772">
    <property type="entry name" value="LtrA"/>
    <property type="match status" value="1"/>
</dbReference>
<name>A0A167MPR1_PHYB8</name>
<protein>
    <recommendedName>
        <fullName evidence="5">Bacterial low temperature requirement A protein-domain-containing protein</fullName>
    </recommendedName>
</protein>